<feature type="binding site" evidence="9 11">
    <location>
        <begin position="75"/>
        <end position="77"/>
    </location>
    <ligand>
        <name>substrate</name>
    </ligand>
</feature>
<dbReference type="GO" id="GO:0004068">
    <property type="term" value="F:aspartate 1-decarboxylase activity"/>
    <property type="evidence" value="ECO:0007669"/>
    <property type="project" value="UniProtKB-UniRule"/>
</dbReference>
<dbReference type="GO" id="GO:0006523">
    <property type="term" value="P:alanine biosynthetic process"/>
    <property type="evidence" value="ECO:0007669"/>
    <property type="project" value="InterPro"/>
</dbReference>
<dbReference type="GO" id="GO:0005829">
    <property type="term" value="C:cytosol"/>
    <property type="evidence" value="ECO:0007669"/>
    <property type="project" value="TreeGrafter"/>
</dbReference>
<dbReference type="NCBIfam" id="TIGR00223">
    <property type="entry name" value="panD"/>
    <property type="match status" value="1"/>
</dbReference>
<dbReference type="InterPro" id="IPR009010">
    <property type="entry name" value="Asp_de-COase-like_dom_sf"/>
</dbReference>
<evidence type="ECO:0000256" key="4">
    <source>
        <dbReference type="ARBA" id="ARBA00022813"/>
    </source>
</evidence>
<keyword evidence="4 9" id="KW-0068">Autocatalytic cleavage</keyword>
<keyword evidence="7 9" id="KW-0704">Schiff base</keyword>
<comment type="cofactor">
    <cofactor evidence="9 10">
        <name>pyruvate</name>
        <dbReference type="ChEBI" id="CHEBI:15361"/>
    </cofactor>
    <text evidence="9 10">Binds 1 pyruvoyl group covalently per subunit.</text>
</comment>
<comment type="subunit">
    <text evidence="9">Heterooctamer of four alpha and four beta subunits.</text>
</comment>
<evidence type="ECO:0000256" key="8">
    <source>
        <dbReference type="ARBA" id="ARBA00023317"/>
    </source>
</evidence>
<organism evidence="14 15">
    <name type="scientific">Terriglobus roseus</name>
    <dbReference type="NCBI Taxonomy" id="392734"/>
    <lineage>
        <taxon>Bacteria</taxon>
        <taxon>Pseudomonadati</taxon>
        <taxon>Acidobacteriota</taxon>
        <taxon>Terriglobia</taxon>
        <taxon>Terriglobales</taxon>
        <taxon>Acidobacteriaceae</taxon>
        <taxon>Terriglobus</taxon>
    </lineage>
</organism>
<dbReference type="PANTHER" id="PTHR21012">
    <property type="entry name" value="ASPARTATE 1-DECARBOXYLASE"/>
    <property type="match status" value="1"/>
</dbReference>
<gene>
    <name evidence="9" type="primary">panD</name>
    <name evidence="14" type="ORF">SAMN05444167_0823</name>
</gene>
<comment type="similarity">
    <text evidence="9">Belongs to the PanD family.</text>
</comment>
<feature type="chain" id="PRO_5011837420" description="Aspartate 1-decarboxylase alpha chain" evidence="9 13">
    <location>
        <begin position="27"/>
        <end position="120"/>
    </location>
</feature>
<dbReference type="GO" id="GO:0015940">
    <property type="term" value="P:pantothenate biosynthetic process"/>
    <property type="evidence" value="ECO:0007669"/>
    <property type="project" value="UniProtKB-UniRule"/>
</dbReference>
<dbReference type="HAMAP" id="MF_00446">
    <property type="entry name" value="PanD"/>
    <property type="match status" value="1"/>
</dbReference>
<dbReference type="UniPathway" id="UPA00028">
    <property type="reaction ID" value="UER00002"/>
</dbReference>
<evidence type="ECO:0000256" key="11">
    <source>
        <dbReference type="PIRSR" id="PIRSR006246-2"/>
    </source>
</evidence>
<keyword evidence="1 9" id="KW-0963">Cytoplasm</keyword>
<dbReference type="AlphaFoldDB" id="A0A1G7GW36"/>
<dbReference type="RefSeq" id="WP_083344035.1">
    <property type="nucleotide sequence ID" value="NZ_LT629690.1"/>
</dbReference>
<dbReference type="PANTHER" id="PTHR21012:SF0">
    <property type="entry name" value="ASPARTATE 1-DECARBOXYLASE"/>
    <property type="match status" value="1"/>
</dbReference>
<comment type="function">
    <text evidence="9">Catalyzes the pyruvoyl-dependent decarboxylation of aspartate to produce beta-alanine.</text>
</comment>
<evidence type="ECO:0000256" key="2">
    <source>
        <dbReference type="ARBA" id="ARBA00022655"/>
    </source>
</evidence>
<evidence type="ECO:0000256" key="1">
    <source>
        <dbReference type="ARBA" id="ARBA00022490"/>
    </source>
</evidence>
<feature type="chain" id="PRO_5011837421" description="Aspartate 1-decarboxylase beta chain" evidence="9 13">
    <location>
        <begin position="1"/>
        <end position="26"/>
    </location>
</feature>
<keyword evidence="2 9" id="KW-0566">Pantothenate biosynthesis</keyword>
<accession>A0A1G7GW36</accession>
<evidence type="ECO:0000256" key="6">
    <source>
        <dbReference type="ARBA" id="ARBA00023239"/>
    </source>
</evidence>
<sequence>MEASVKMMKSKLHRATVTQSDLHYEGSIGIDTDLLDQSGILVNEAVHVWNVNTGQRWETYAIPQLAGTGQIQVNGAAARLAQVGDLIIIAAFSWMPESAAKEHTPRVVLLNESNKPLPNA</sequence>
<keyword evidence="3 9" id="KW-0210">Decarboxylase</keyword>
<reference evidence="14 15" key="1">
    <citation type="submission" date="2016-10" db="EMBL/GenBank/DDBJ databases">
        <authorList>
            <person name="de Groot N.N."/>
        </authorList>
    </citation>
    <scope>NUCLEOTIDE SEQUENCE [LARGE SCALE GENOMIC DNA]</scope>
    <source>
        <strain evidence="14 15">GAS232</strain>
    </source>
</reference>
<dbReference type="Gene3D" id="2.40.40.20">
    <property type="match status" value="1"/>
</dbReference>
<evidence type="ECO:0000256" key="12">
    <source>
        <dbReference type="PIRSR" id="PIRSR006246-3"/>
    </source>
</evidence>
<dbReference type="InterPro" id="IPR003190">
    <property type="entry name" value="Asp_decarbox"/>
</dbReference>
<comment type="PTM">
    <text evidence="9 12">Is synthesized initially as an inactive proenzyme, which is activated by self-cleavage at a specific serine bond to produce a beta-subunit with a hydroxyl group at its C-terminus and an alpha-subunit with a pyruvoyl group at its N-terminus.</text>
</comment>
<comment type="pathway">
    <text evidence="9">Cofactor biosynthesis; (R)-pantothenate biosynthesis; beta-alanine from L-aspartate: step 1/1.</text>
</comment>
<feature type="modified residue" description="Pyruvic acid (Ser)" evidence="9 12">
    <location>
        <position position="27"/>
    </location>
</feature>
<evidence type="ECO:0000256" key="7">
    <source>
        <dbReference type="ARBA" id="ARBA00023270"/>
    </source>
</evidence>
<dbReference type="SUPFAM" id="SSF50692">
    <property type="entry name" value="ADC-like"/>
    <property type="match status" value="1"/>
</dbReference>
<feature type="active site" description="Proton donor" evidence="9 10">
    <location>
        <position position="60"/>
    </location>
</feature>
<dbReference type="EC" id="4.1.1.11" evidence="9"/>
<comment type="catalytic activity">
    <reaction evidence="9">
        <text>L-aspartate + H(+) = beta-alanine + CO2</text>
        <dbReference type="Rhea" id="RHEA:19497"/>
        <dbReference type="ChEBI" id="CHEBI:15378"/>
        <dbReference type="ChEBI" id="CHEBI:16526"/>
        <dbReference type="ChEBI" id="CHEBI:29991"/>
        <dbReference type="ChEBI" id="CHEBI:57966"/>
        <dbReference type="EC" id="4.1.1.11"/>
    </reaction>
</comment>
<evidence type="ECO:0000256" key="10">
    <source>
        <dbReference type="PIRSR" id="PIRSR006246-1"/>
    </source>
</evidence>
<keyword evidence="5 9" id="KW-0865">Zymogen</keyword>
<dbReference type="EMBL" id="LT629690">
    <property type="protein sequence ID" value="SDE92284.1"/>
    <property type="molecule type" value="Genomic_DNA"/>
</dbReference>
<protein>
    <recommendedName>
        <fullName evidence="9">Aspartate 1-decarboxylase</fullName>
        <ecNumber evidence="9">4.1.1.11</ecNumber>
    </recommendedName>
    <alternativeName>
        <fullName evidence="9">Aspartate alpha-decarboxylase</fullName>
    </alternativeName>
    <component>
        <recommendedName>
            <fullName evidence="9">Aspartate 1-decarboxylase beta chain</fullName>
        </recommendedName>
    </component>
    <component>
        <recommendedName>
            <fullName evidence="9">Aspartate 1-decarboxylase alpha chain</fullName>
        </recommendedName>
    </component>
</protein>
<evidence type="ECO:0000256" key="9">
    <source>
        <dbReference type="HAMAP-Rule" id="MF_00446"/>
    </source>
</evidence>
<feature type="active site" description="Schiff-base intermediate with substrate; via pyruvic acid" evidence="9 10">
    <location>
        <position position="27"/>
    </location>
</feature>
<keyword evidence="6 9" id="KW-0456">Lyase</keyword>
<evidence type="ECO:0000256" key="3">
    <source>
        <dbReference type="ARBA" id="ARBA00022793"/>
    </source>
</evidence>
<evidence type="ECO:0000313" key="14">
    <source>
        <dbReference type="EMBL" id="SDE92284.1"/>
    </source>
</evidence>
<proteinExistence type="inferred from homology"/>
<dbReference type="Proteomes" id="UP000182427">
    <property type="component" value="Chromosome I"/>
</dbReference>
<evidence type="ECO:0000256" key="5">
    <source>
        <dbReference type="ARBA" id="ARBA00023145"/>
    </source>
</evidence>
<keyword evidence="15" id="KW-1185">Reference proteome</keyword>
<evidence type="ECO:0000256" key="13">
    <source>
        <dbReference type="PIRSR" id="PIRSR006246-5"/>
    </source>
</evidence>
<keyword evidence="8 9" id="KW-0670">Pyruvate</keyword>
<comment type="subcellular location">
    <subcellularLocation>
        <location evidence="9">Cytoplasm</location>
    </subcellularLocation>
</comment>
<evidence type="ECO:0000313" key="15">
    <source>
        <dbReference type="Proteomes" id="UP000182427"/>
    </source>
</evidence>
<dbReference type="CDD" id="cd06919">
    <property type="entry name" value="Asp_decarbox"/>
    <property type="match status" value="1"/>
</dbReference>
<dbReference type="Pfam" id="PF02261">
    <property type="entry name" value="Asp_decarbox"/>
    <property type="match status" value="1"/>
</dbReference>
<name>A0A1G7GW36_9BACT</name>
<feature type="binding site" evidence="9 11">
    <location>
        <position position="59"/>
    </location>
    <ligand>
        <name>substrate</name>
    </ligand>
</feature>
<dbReference type="PIRSF" id="PIRSF006246">
    <property type="entry name" value="Asp_decarbox"/>
    <property type="match status" value="1"/>
</dbReference>